<organism evidence="2 3">
    <name type="scientific">Lentzea indica</name>
    <dbReference type="NCBI Taxonomy" id="2604800"/>
    <lineage>
        <taxon>Bacteria</taxon>
        <taxon>Bacillati</taxon>
        <taxon>Actinomycetota</taxon>
        <taxon>Actinomycetes</taxon>
        <taxon>Pseudonocardiales</taxon>
        <taxon>Pseudonocardiaceae</taxon>
        <taxon>Lentzea</taxon>
    </lineage>
</organism>
<accession>A0ABX1F916</accession>
<evidence type="ECO:0000313" key="2">
    <source>
        <dbReference type="EMBL" id="NKE55397.1"/>
    </source>
</evidence>
<feature type="transmembrane region" description="Helical" evidence="1">
    <location>
        <begin position="176"/>
        <end position="199"/>
    </location>
</feature>
<proteinExistence type="predicted"/>
<comment type="caution">
    <text evidence="2">The sequence shown here is derived from an EMBL/GenBank/DDBJ whole genome shotgun (WGS) entry which is preliminary data.</text>
</comment>
<gene>
    <name evidence="2" type="ORF">FXN61_00550</name>
</gene>
<evidence type="ECO:0008006" key="4">
    <source>
        <dbReference type="Google" id="ProtNLM"/>
    </source>
</evidence>
<keyword evidence="1" id="KW-1133">Transmembrane helix</keyword>
<protein>
    <recommendedName>
        <fullName evidence="4">SMODS and SLOG-associating 2TM effector domain-containing protein</fullName>
    </recommendedName>
</protein>
<dbReference type="Proteomes" id="UP001515943">
    <property type="component" value="Unassembled WGS sequence"/>
</dbReference>
<keyword evidence="3" id="KW-1185">Reference proteome</keyword>
<name>A0ABX1F916_9PSEU</name>
<sequence>MPAHRGKLVHGRQRLRHRHPLTPMKLSTTRTSTLMQSVDAWTDEADQITLPRLNNVGAHTRPTQLGTTYAEIEYAALADEQEAAWTASGEDSARPHTSTAAALEAPAVATTFVLAEAGKEVVAAQADRQHAMQVLAPYVRREPGAKLRYWIAWITLVLGDTGGVWSAAVVNGDVPIIAFFQALASGLAAACSGLVGAELKDMRMAQARRRDPESLSEDERRYQRFFTISTDGTSIVKLIGALSLVVVALVAVGIFALRAAIEGNISGLTFGLLAAATALASGLLAYSAADDVADLLSSMDKRVTISEKRYLALANHKALTDKAAHEATAKSIHTEAQLRGEAAAKRVESLGWRVQRNNPGVLGHGFAPGESHGAIGWRARRGDAR</sequence>
<dbReference type="RefSeq" id="WP_167969239.1">
    <property type="nucleotide sequence ID" value="NZ_VSRL01000001.1"/>
</dbReference>
<evidence type="ECO:0000313" key="3">
    <source>
        <dbReference type="Proteomes" id="UP001515943"/>
    </source>
</evidence>
<keyword evidence="1" id="KW-0812">Transmembrane</keyword>
<feature type="transmembrane region" description="Helical" evidence="1">
    <location>
        <begin position="150"/>
        <end position="170"/>
    </location>
</feature>
<keyword evidence="1" id="KW-0472">Membrane</keyword>
<feature type="transmembrane region" description="Helical" evidence="1">
    <location>
        <begin position="238"/>
        <end position="261"/>
    </location>
</feature>
<feature type="transmembrane region" description="Helical" evidence="1">
    <location>
        <begin position="267"/>
        <end position="289"/>
    </location>
</feature>
<reference evidence="2 3" key="1">
    <citation type="submission" date="2019-08" db="EMBL/GenBank/DDBJ databases">
        <title>Lentzea from Indian Himalayas.</title>
        <authorList>
            <person name="Mandal S."/>
            <person name="Mallick Gupta A."/>
            <person name="Maiti P.K."/>
            <person name="Sarkar J."/>
            <person name="Mandal S."/>
        </authorList>
    </citation>
    <scope>NUCLEOTIDE SEQUENCE [LARGE SCALE GENOMIC DNA]</scope>
    <source>
        <strain evidence="2 3">PSKA42</strain>
    </source>
</reference>
<dbReference type="EMBL" id="VSRL01000001">
    <property type="protein sequence ID" value="NKE55397.1"/>
    <property type="molecule type" value="Genomic_DNA"/>
</dbReference>
<evidence type="ECO:0000256" key="1">
    <source>
        <dbReference type="SAM" id="Phobius"/>
    </source>
</evidence>